<reference evidence="1 2" key="1">
    <citation type="submission" date="2011-09" db="EMBL/GenBank/DDBJ databases">
        <title>The draft genome of Treponema saccharophilum DSM 2985.</title>
        <authorList>
            <consortium name="US DOE Joint Genome Institute (JGI-PGF)"/>
            <person name="Lucas S."/>
            <person name="Copeland A."/>
            <person name="Lapidus A."/>
            <person name="Glavina del Rio T."/>
            <person name="Dalin E."/>
            <person name="Tice H."/>
            <person name="Bruce D."/>
            <person name="Goodwin L."/>
            <person name="Pitluck S."/>
            <person name="Peters L."/>
            <person name="Kyrpides N."/>
            <person name="Mavromatis K."/>
            <person name="Ivanova N."/>
            <person name="Markowitz V."/>
            <person name="Cheng J.-F."/>
            <person name="Hugenholtz P."/>
            <person name="Woyke T."/>
            <person name="Wu D."/>
            <person name="Gronow S."/>
            <person name="Wellnitz S."/>
            <person name="Brambilla E."/>
            <person name="Klenk H.-P."/>
            <person name="Eisen J.A."/>
        </authorList>
    </citation>
    <scope>NUCLEOTIDE SEQUENCE [LARGE SCALE GENOMIC DNA]</scope>
    <source>
        <strain evidence="1 2">DSM 2985</strain>
    </source>
</reference>
<dbReference type="PANTHER" id="PTHR45661">
    <property type="entry name" value="SURFACE ANTIGEN"/>
    <property type="match status" value="1"/>
</dbReference>
<dbReference type="PANTHER" id="PTHR45661:SF3">
    <property type="entry name" value="IG-LIKE DOMAIN-CONTAINING PROTEIN"/>
    <property type="match status" value="1"/>
</dbReference>
<dbReference type="EMBL" id="AGRW01000045">
    <property type="protein sequence ID" value="EIC01910.1"/>
    <property type="molecule type" value="Genomic_DNA"/>
</dbReference>
<dbReference type="Gene3D" id="3.80.10.10">
    <property type="entry name" value="Ribonuclease Inhibitor"/>
    <property type="match status" value="6"/>
</dbReference>
<dbReference type="AlphaFoldDB" id="H7EKK5"/>
<proteinExistence type="predicted"/>
<protein>
    <recommendedName>
        <fullName evidence="3">Leucine rich repeat-containing protein</fullName>
    </recommendedName>
</protein>
<organism evidence="1 2">
    <name type="scientific">Treponema saccharophilum DSM 2985</name>
    <dbReference type="NCBI Taxonomy" id="907348"/>
    <lineage>
        <taxon>Bacteria</taxon>
        <taxon>Pseudomonadati</taxon>
        <taxon>Spirochaetota</taxon>
        <taxon>Spirochaetia</taxon>
        <taxon>Spirochaetales</taxon>
        <taxon>Treponemataceae</taxon>
        <taxon>Treponema</taxon>
    </lineage>
</organism>
<dbReference type="eggNOG" id="COG5492">
    <property type="taxonomic scope" value="Bacteria"/>
</dbReference>
<dbReference type="InterPro" id="IPR026906">
    <property type="entry name" value="LRR_5"/>
</dbReference>
<keyword evidence="2" id="KW-1185">Reference proteome</keyword>
<gene>
    <name evidence="1" type="ORF">TresaDRAFT_1662</name>
</gene>
<dbReference type="Proteomes" id="UP000003571">
    <property type="component" value="Unassembled WGS sequence"/>
</dbReference>
<accession>H7EKK5</accession>
<evidence type="ECO:0000313" key="2">
    <source>
        <dbReference type="Proteomes" id="UP000003571"/>
    </source>
</evidence>
<dbReference type="SUPFAM" id="SSF52058">
    <property type="entry name" value="L domain-like"/>
    <property type="match status" value="1"/>
</dbReference>
<dbReference type="OrthoDB" id="361668at2"/>
<comment type="caution">
    <text evidence="1">The sequence shown here is derived from an EMBL/GenBank/DDBJ whole genome shotgun (WGS) entry which is preliminary data.</text>
</comment>
<dbReference type="InterPro" id="IPR032675">
    <property type="entry name" value="LRR_dom_sf"/>
</dbReference>
<dbReference type="RefSeq" id="WP_002704156.1">
    <property type="nucleotide sequence ID" value="NZ_AGRW01000045.1"/>
</dbReference>
<dbReference type="STRING" id="907348.TresaDRAFT_1662"/>
<dbReference type="Pfam" id="PF13306">
    <property type="entry name" value="LRR_5"/>
    <property type="match status" value="4"/>
</dbReference>
<evidence type="ECO:0000313" key="1">
    <source>
        <dbReference type="EMBL" id="EIC01910.1"/>
    </source>
</evidence>
<dbReference type="PATRIC" id="fig|907348.3.peg.1427"/>
<name>H7EKK5_9SPIR</name>
<dbReference type="InterPro" id="IPR053139">
    <property type="entry name" value="Surface_bspA-like"/>
</dbReference>
<sequence>MEYTKLDVEKIVANNPSITEIVVPEGVTEIGEGAFYDAKNTLEKVVLPESLVKIGKQAFAFCQKLTAIDLPAHLTEIAENAFQECGLKSIVCPKGLKKIDSYAFGQCKSLESVELNDSVVKIGKQAFAHCEKLTAIDLPGNLVEIDDRAFQECGLKSLVCPKDLKKIDSYAFGHCKSLESVELNEEIESIKDAFPFCSALKEIKLPESLANGDFSFSSCTALEKVELPKALTEIPNSAFSHCSSLKKIEIPAGVKKINSGAFGSAALESIELPSGLEEIGEMAFFKCNLTAIELPQSLKKIESSAFSGNNIESVVFPSGIEEVDGFDCTPLKSVEIPDGVSEIGRFAFASCKNLESVKLPKELVYKEEKYIGWQNKEETRIVGGIGDSAFSGCEKLTSIELPENLDMIQSNTFEGCASLKSIKIPASVKAIYGKAFKGCTALEEIEIPATVEKASNEIFLDSGVKKIRWLSKAEIMTGALKDMGNLEEAELNGATIEKFAFAGNGRPSKDCPLKKLTIGKDTEKIEDSAFAYLDKLSEISVDAENKKYAFDSGCLYAKSTKRLIRAVPVGEKDGKPLYQITDKVKAIGANAFPKSVENAVVEFLGKIEKVSDKAVDGFSKSSWKKEFTPDGATGGARTVYDAMNFVKAKEAKIEAVKKASADALVQVALSDWQYGYDECDGYSPARKVYRVKLPFGASFIVNMKMKPTQKDAQTVFDAINSLKPISTDEFVLFEKLRELSEQSEMSLKPPASGNGKYLIEFSGDRNSYNDSKNTFVSSEGVPSDSFIEKDIESFFAGTKLEYQLLLKAEKDSNGNAKMPSVQIAIKKGDKIVVFKFREWKIFARGKDDNGNVRNYLDIRHGLQNIIALVQKTDGDDIAAALALDKDIQRIAKPFVFSV</sequence>
<evidence type="ECO:0008006" key="3">
    <source>
        <dbReference type="Google" id="ProtNLM"/>
    </source>
</evidence>